<feature type="compositionally biased region" description="Acidic residues" evidence="1">
    <location>
        <begin position="140"/>
        <end position="154"/>
    </location>
</feature>
<name>A0A935JXE8_9RHOO</name>
<comment type="caution">
    <text evidence="2">The sequence shown here is derived from an EMBL/GenBank/DDBJ whole genome shotgun (WGS) entry which is preliminary data.</text>
</comment>
<organism evidence="2 3">
    <name type="scientific">Candidatus Dechloromonas phosphorivorans</name>
    <dbReference type="NCBI Taxonomy" id="2899244"/>
    <lineage>
        <taxon>Bacteria</taxon>
        <taxon>Pseudomonadati</taxon>
        <taxon>Pseudomonadota</taxon>
        <taxon>Betaproteobacteria</taxon>
        <taxon>Rhodocyclales</taxon>
        <taxon>Azonexaceae</taxon>
        <taxon>Dechloromonas</taxon>
    </lineage>
</organism>
<feature type="region of interest" description="Disordered" evidence="1">
    <location>
        <begin position="129"/>
        <end position="173"/>
    </location>
</feature>
<dbReference type="EMBL" id="JADJMS010000020">
    <property type="protein sequence ID" value="MBK7415477.1"/>
    <property type="molecule type" value="Genomic_DNA"/>
</dbReference>
<protein>
    <submittedName>
        <fullName evidence="2">Uncharacterized protein</fullName>
    </submittedName>
</protein>
<dbReference type="AlphaFoldDB" id="A0A935JXE8"/>
<reference evidence="2 3" key="1">
    <citation type="submission" date="2020-10" db="EMBL/GenBank/DDBJ databases">
        <title>Connecting structure to function with the recovery of over 1000 high-quality activated sludge metagenome-assembled genomes encoding full-length rRNA genes using long-read sequencing.</title>
        <authorList>
            <person name="Singleton C.M."/>
            <person name="Petriglieri F."/>
            <person name="Kristensen J.M."/>
            <person name="Kirkegaard R.H."/>
            <person name="Michaelsen T.Y."/>
            <person name="Andersen M.H."/>
            <person name="Karst S.M."/>
            <person name="Dueholm M.S."/>
            <person name="Nielsen P.H."/>
            <person name="Albertsen M."/>
        </authorList>
    </citation>
    <scope>NUCLEOTIDE SEQUENCE [LARGE SCALE GENOMIC DNA]</scope>
    <source>
        <strain evidence="2">EsbW_18-Q3-R4-48_BATAC.463</strain>
    </source>
</reference>
<proteinExistence type="predicted"/>
<dbReference type="Proteomes" id="UP000739411">
    <property type="component" value="Unassembled WGS sequence"/>
</dbReference>
<gene>
    <name evidence="2" type="ORF">IPJ38_10585</name>
</gene>
<evidence type="ECO:0000313" key="3">
    <source>
        <dbReference type="Proteomes" id="UP000739411"/>
    </source>
</evidence>
<sequence>MKKSRYFAELMESYSAEIDDLVSDSEGKSVLQKRLAIKRQELPAILPMIEFSPEMVAVAFYEAFTVKSPQHLHALVLSEPWQPGFLSWSKLAKHLSIAAWALPLIELTLASEGGEEFLVSTAGLEYLRTHDSADAPPPVEESDEEGDDDEDDGDLREQGAEWMTEQGFDSLDS</sequence>
<accession>A0A935JXE8</accession>
<evidence type="ECO:0000313" key="2">
    <source>
        <dbReference type="EMBL" id="MBK7415477.1"/>
    </source>
</evidence>
<evidence type="ECO:0000256" key="1">
    <source>
        <dbReference type="SAM" id="MobiDB-lite"/>
    </source>
</evidence>